<feature type="compositionally biased region" description="Low complexity" evidence="1">
    <location>
        <begin position="476"/>
        <end position="506"/>
    </location>
</feature>
<feature type="region of interest" description="Disordered" evidence="1">
    <location>
        <begin position="465"/>
        <end position="531"/>
    </location>
</feature>
<name>A0A0D6EKZ7_SPOSA</name>
<dbReference type="OrthoDB" id="4454541at2759"/>
<gene>
    <name evidence="2" type="primary">SPOSA6832_02314</name>
</gene>
<evidence type="ECO:0000256" key="1">
    <source>
        <dbReference type="SAM" id="MobiDB-lite"/>
    </source>
</evidence>
<sequence>MTLVIPAVYNTSTSPRAKEVYAGLTSIVNELLAAQVFAPDPSVFNPDLVRALLLLLYYKPVQTNFFSHRGLKSSSRIAHASKVNALSSLMIHSLIHRTASFLNMHQTPAFLQVYLENPDAAANAKLPPFADVLSNYRLWSSLIAADALGSLQSGRMSWADPTSALRCARRFAAVAHDPTDVRRAAVLELYSIVTVPPSAGAATRPVSWRLENLGRINTELEQWRGYWKDRLAEAQIKGDPLAYTVVRTLACFVLLAVDGAVFTRWTLERKKDLEEGKEGRPKLTKECVERRSLRTLLERRLTGDRPAYRDWKHLQIAADAAQSAIFAVSLEAKDLDQGLSGAQWPKVSGDQREPLQLNLAVVEDFKTALDTMTCIAFVYSLLFLVRMASAGLISCNIVTRQYEYEGGADLGVPQPLTTGDKLPLLLELGAAFLNGIAPNPDHPAKKHAVLVQTILRVGLGQHTPNGVPSPFSPIGASTPSAPVSAPPSQQQQTPASYYPAHSQSQTPVPPPIPSIPQLPQNPPYGSTTTQGRQPMVNSYDSWLWDANTCTSGGGGGGALKMTDGSLVMPNLATSSAPAAAVAPSGPPMAAGVAVSTNMDGSAAAGGQQRSVEDPAQAMASLLSEVNPFLDDFYATHSTLNSNTFNDDFGLSTAGSGEINQLDWSSFGDVSGGAGGAGEGGTWMGMSGM</sequence>
<accession>A0A0D6EKZ7</accession>
<evidence type="ECO:0000313" key="2">
    <source>
        <dbReference type="EMBL" id="CEQ40672.1"/>
    </source>
</evidence>
<feature type="compositionally biased region" description="Pro residues" evidence="1">
    <location>
        <begin position="507"/>
        <end position="522"/>
    </location>
</feature>
<dbReference type="EMBL" id="CENE01000008">
    <property type="protein sequence ID" value="CEQ40672.1"/>
    <property type="molecule type" value="Genomic_DNA"/>
</dbReference>
<keyword evidence="3" id="KW-1185">Reference proteome</keyword>
<dbReference type="AlphaFoldDB" id="A0A0D6EKZ7"/>
<reference evidence="3" key="1">
    <citation type="submission" date="2015-02" db="EMBL/GenBank/DDBJ databases">
        <authorList>
            <person name="Gon?alves P."/>
        </authorList>
    </citation>
    <scope>NUCLEOTIDE SEQUENCE [LARGE SCALE GENOMIC DNA]</scope>
</reference>
<dbReference type="Proteomes" id="UP000243876">
    <property type="component" value="Unassembled WGS sequence"/>
</dbReference>
<organism evidence="2 3">
    <name type="scientific">Sporidiobolus salmonicolor</name>
    <name type="common">Yeast-like fungus</name>
    <name type="synonym">Sporobolomyces salmonicolor</name>
    <dbReference type="NCBI Taxonomy" id="5005"/>
    <lineage>
        <taxon>Eukaryota</taxon>
        <taxon>Fungi</taxon>
        <taxon>Dikarya</taxon>
        <taxon>Basidiomycota</taxon>
        <taxon>Pucciniomycotina</taxon>
        <taxon>Microbotryomycetes</taxon>
        <taxon>Sporidiobolales</taxon>
        <taxon>Sporidiobolaceae</taxon>
        <taxon>Sporobolomyces</taxon>
    </lineage>
</organism>
<feature type="non-terminal residue" evidence="2">
    <location>
        <position position="1"/>
    </location>
</feature>
<proteinExistence type="predicted"/>
<evidence type="ECO:0000313" key="3">
    <source>
        <dbReference type="Proteomes" id="UP000243876"/>
    </source>
</evidence>
<protein>
    <submittedName>
        <fullName evidence="2">SPOSA6832_02314-mRNA-1:cds</fullName>
    </submittedName>
</protein>